<gene>
    <name evidence="2" type="ORF">LTRI10_LOCUS990</name>
</gene>
<name>A0AAV2CB39_9ROSI</name>
<keyword evidence="1" id="KW-0472">Membrane</keyword>
<proteinExistence type="predicted"/>
<evidence type="ECO:0000256" key="1">
    <source>
        <dbReference type="SAM" id="Phobius"/>
    </source>
</evidence>
<organism evidence="2 3">
    <name type="scientific">Linum trigynum</name>
    <dbReference type="NCBI Taxonomy" id="586398"/>
    <lineage>
        <taxon>Eukaryota</taxon>
        <taxon>Viridiplantae</taxon>
        <taxon>Streptophyta</taxon>
        <taxon>Embryophyta</taxon>
        <taxon>Tracheophyta</taxon>
        <taxon>Spermatophyta</taxon>
        <taxon>Magnoliopsida</taxon>
        <taxon>eudicotyledons</taxon>
        <taxon>Gunneridae</taxon>
        <taxon>Pentapetalae</taxon>
        <taxon>rosids</taxon>
        <taxon>fabids</taxon>
        <taxon>Malpighiales</taxon>
        <taxon>Linaceae</taxon>
        <taxon>Linum</taxon>
    </lineage>
</organism>
<feature type="transmembrane region" description="Helical" evidence="1">
    <location>
        <begin position="78"/>
        <end position="103"/>
    </location>
</feature>
<evidence type="ECO:0000313" key="3">
    <source>
        <dbReference type="Proteomes" id="UP001497516"/>
    </source>
</evidence>
<keyword evidence="1" id="KW-0812">Transmembrane</keyword>
<dbReference type="AlphaFoldDB" id="A0AAV2CB39"/>
<keyword evidence="3" id="KW-1185">Reference proteome</keyword>
<accession>A0AAV2CB39</accession>
<evidence type="ECO:0000313" key="2">
    <source>
        <dbReference type="EMBL" id="CAL1353063.1"/>
    </source>
</evidence>
<feature type="transmembrane region" description="Helical" evidence="1">
    <location>
        <begin position="49"/>
        <end position="66"/>
    </location>
</feature>
<dbReference type="EMBL" id="OZ034813">
    <property type="protein sequence ID" value="CAL1353063.1"/>
    <property type="molecule type" value="Genomic_DNA"/>
</dbReference>
<dbReference type="Proteomes" id="UP001497516">
    <property type="component" value="Chromosome 1"/>
</dbReference>
<sequence length="133" mass="14631">MLVVIRYVCFPARRVPNKHRGLGTMRKVALEMVALQAAMVVKHLAPDNVFAFLALVFFTADCWALLKRSFGFADVSWGNVLLVAVLQALVRFAPYVGLIPLLASFAGYKFWAYGGGERTSDDDDGMEGMDGVL</sequence>
<protein>
    <submittedName>
        <fullName evidence="2">Uncharacterized protein</fullName>
    </submittedName>
</protein>
<reference evidence="2 3" key="1">
    <citation type="submission" date="2024-04" db="EMBL/GenBank/DDBJ databases">
        <authorList>
            <person name="Fracassetti M."/>
        </authorList>
    </citation>
    <scope>NUCLEOTIDE SEQUENCE [LARGE SCALE GENOMIC DNA]</scope>
</reference>
<keyword evidence="1" id="KW-1133">Transmembrane helix</keyword>